<dbReference type="GO" id="GO:0006914">
    <property type="term" value="P:autophagy"/>
    <property type="evidence" value="ECO:0007669"/>
    <property type="project" value="TreeGrafter"/>
</dbReference>
<protein>
    <submittedName>
        <fullName evidence="2">Folliculin</fullName>
    </submittedName>
</protein>
<dbReference type="GO" id="GO:0005776">
    <property type="term" value="C:autophagosome"/>
    <property type="evidence" value="ECO:0007669"/>
    <property type="project" value="TreeGrafter"/>
</dbReference>
<keyword evidence="1" id="KW-1185">Reference proteome</keyword>
<organism evidence="1 2">
    <name type="scientific">Globodera pallida</name>
    <name type="common">Potato cyst nematode worm</name>
    <name type="synonym">Heterodera pallida</name>
    <dbReference type="NCBI Taxonomy" id="36090"/>
    <lineage>
        <taxon>Eukaryota</taxon>
        <taxon>Metazoa</taxon>
        <taxon>Ecdysozoa</taxon>
        <taxon>Nematoda</taxon>
        <taxon>Chromadorea</taxon>
        <taxon>Rhabditida</taxon>
        <taxon>Tylenchina</taxon>
        <taxon>Tylenchomorpha</taxon>
        <taxon>Tylenchoidea</taxon>
        <taxon>Heteroderidae</taxon>
        <taxon>Heteroderinae</taxon>
        <taxon>Globodera</taxon>
    </lineage>
</organism>
<dbReference type="Pfam" id="PF15019">
    <property type="entry name" value="C9orf72-like"/>
    <property type="match status" value="1"/>
</dbReference>
<dbReference type="AlphaFoldDB" id="A0A183C9V4"/>
<reference evidence="2" key="2">
    <citation type="submission" date="2016-06" db="UniProtKB">
        <authorList>
            <consortium name="WormBaseParasite"/>
        </authorList>
    </citation>
    <scope>IDENTIFICATION</scope>
</reference>
<evidence type="ECO:0000313" key="2">
    <source>
        <dbReference type="WBParaSite" id="GPLIN_000965200"/>
    </source>
</evidence>
<dbReference type="PANTHER" id="PTHR31855:SF2">
    <property type="entry name" value="GUANINE NUCLEOTIDE EXCHANGE FACTOR C9ORF72"/>
    <property type="match status" value="1"/>
</dbReference>
<reference evidence="1" key="1">
    <citation type="submission" date="2014-05" db="EMBL/GenBank/DDBJ databases">
        <title>The genome and life-stage specific transcriptomes of Globodera pallida elucidate key aspects of plant parasitism by a cyst nematode.</title>
        <authorList>
            <person name="Cotton J.A."/>
            <person name="Lilley C.J."/>
            <person name="Jones L.M."/>
            <person name="Kikuchi T."/>
            <person name="Reid A.J."/>
            <person name="Thorpe P."/>
            <person name="Tsai I.J."/>
            <person name="Beasley H."/>
            <person name="Blok V."/>
            <person name="Cock P.J.A."/>
            <person name="Van den Akker S.E."/>
            <person name="Holroyd N."/>
            <person name="Hunt M."/>
            <person name="Mantelin S."/>
            <person name="Naghra H."/>
            <person name="Pain A."/>
            <person name="Palomares-Rius J.E."/>
            <person name="Zarowiecki M."/>
            <person name="Berriman M."/>
            <person name="Jones J.T."/>
            <person name="Urwin P.E."/>
        </authorList>
    </citation>
    <scope>NUCLEOTIDE SEQUENCE [LARGE SCALE GENOMIC DNA]</scope>
    <source>
        <strain evidence="1">Lindley</strain>
    </source>
</reference>
<dbReference type="WBParaSite" id="GPLIN_000965200">
    <property type="protein sequence ID" value="GPLIN_000965200"/>
    <property type="gene ID" value="GPLIN_000965200"/>
</dbReference>
<dbReference type="PANTHER" id="PTHR31855">
    <property type="entry name" value="GUANINE NUCLEOTIDE EXCHANGE C9ORF72"/>
    <property type="match status" value="1"/>
</dbReference>
<dbReference type="GO" id="GO:0005768">
    <property type="term" value="C:endosome"/>
    <property type="evidence" value="ECO:0007669"/>
    <property type="project" value="TreeGrafter"/>
</dbReference>
<accession>A0A183C9V4</accession>
<dbReference type="GO" id="GO:0006897">
    <property type="term" value="P:endocytosis"/>
    <property type="evidence" value="ECO:0007669"/>
    <property type="project" value="TreeGrafter"/>
</dbReference>
<proteinExistence type="predicted"/>
<dbReference type="Proteomes" id="UP000050741">
    <property type="component" value="Unassembled WGS sequence"/>
</dbReference>
<name>A0A183C9V4_GLOPA</name>
<sequence length="376" mass="42816">MADKLCVIQFSSNPVLHKFCLVPCRHLSVGSYIFSTRHSGQSRTTTNTLCAFSVILPLNQSNWYLERQSTFAEMFSDAITRFKAASLVESVEDLVCRCTREFLAVFLLFGALERWPLVMGRDLTQLRIQHSHLWELNKMPNSDFLARCITACLVCRGRCTILGGTPTEMAQLMHTLVAFLQPTDRIFCLRPYKMRFSPYLRLQAIKRSELHQFLDKASTAHWSAALLDIDRRSVSFTGLYHGKHRAQKMRSQQHQIGQIFRDAVQAGIEVPAQILREMDQLDADGGGRSVADILETQTVQAEPSVKDFLDLVHLMPLNRPARISFVDHFHLRLDNRAKALIDTSFGIVLARAENLQPEFAEFIAQQTTNAGRHIRQ</sequence>
<dbReference type="InterPro" id="IPR027819">
    <property type="entry name" value="C9orf72"/>
</dbReference>
<dbReference type="PROSITE" id="PS51835">
    <property type="entry name" value="DENN_C9ORF72"/>
    <property type="match status" value="1"/>
</dbReference>
<evidence type="ECO:0000313" key="1">
    <source>
        <dbReference type="Proteomes" id="UP000050741"/>
    </source>
</evidence>
<dbReference type="GO" id="GO:0005085">
    <property type="term" value="F:guanyl-nucleotide exchange factor activity"/>
    <property type="evidence" value="ECO:0007669"/>
    <property type="project" value="InterPro"/>
</dbReference>